<dbReference type="InterPro" id="IPR036249">
    <property type="entry name" value="Thioredoxin-like_sf"/>
</dbReference>
<evidence type="ECO:0000313" key="3">
    <source>
        <dbReference type="Proteomes" id="UP000236893"/>
    </source>
</evidence>
<dbReference type="Pfam" id="PF00578">
    <property type="entry name" value="AhpC-TSA"/>
    <property type="match status" value="1"/>
</dbReference>
<gene>
    <name evidence="2" type="ORF">C3K47_10985</name>
</gene>
<keyword evidence="3" id="KW-1185">Reference proteome</keyword>
<dbReference type="GO" id="GO:0016491">
    <property type="term" value="F:oxidoreductase activity"/>
    <property type="evidence" value="ECO:0007669"/>
    <property type="project" value="InterPro"/>
</dbReference>
<comment type="caution">
    <text evidence="2">The sequence shown here is derived from an EMBL/GenBank/DDBJ whole genome shotgun (WGS) entry which is preliminary data.</text>
</comment>
<evidence type="ECO:0000259" key="1">
    <source>
        <dbReference type="PROSITE" id="PS51352"/>
    </source>
</evidence>
<dbReference type="InterPro" id="IPR013766">
    <property type="entry name" value="Thioredoxin_domain"/>
</dbReference>
<protein>
    <recommendedName>
        <fullName evidence="1">Thioredoxin domain-containing protein</fullName>
    </recommendedName>
</protein>
<dbReference type="CDD" id="cd02966">
    <property type="entry name" value="TlpA_like_family"/>
    <property type="match status" value="1"/>
</dbReference>
<dbReference type="AlphaFoldDB" id="A0A2S5A1Y5"/>
<dbReference type="EMBL" id="PQVF01000007">
    <property type="protein sequence ID" value="POY36272.1"/>
    <property type="molecule type" value="Genomic_DNA"/>
</dbReference>
<proteinExistence type="predicted"/>
<accession>A0A2S5A1Y5</accession>
<reference evidence="2 3" key="1">
    <citation type="submission" date="2018-01" db="EMBL/GenBank/DDBJ databases">
        <authorList>
            <person name="Gaut B.S."/>
            <person name="Morton B.R."/>
            <person name="Clegg M.T."/>
            <person name="Duvall M.R."/>
        </authorList>
    </citation>
    <scope>NUCLEOTIDE SEQUENCE [LARGE SCALE GENOMIC DNA]</scope>
    <source>
        <strain evidence="2 3">HR-AV</strain>
    </source>
</reference>
<dbReference type="Proteomes" id="UP000236893">
    <property type="component" value="Unassembled WGS sequence"/>
</dbReference>
<dbReference type="PANTHER" id="PTHR42852">
    <property type="entry name" value="THIOL:DISULFIDE INTERCHANGE PROTEIN DSBE"/>
    <property type="match status" value="1"/>
</dbReference>
<dbReference type="Gene3D" id="3.40.30.10">
    <property type="entry name" value="Glutaredoxin"/>
    <property type="match status" value="1"/>
</dbReference>
<evidence type="ECO:0000313" key="2">
    <source>
        <dbReference type="EMBL" id="POY36272.1"/>
    </source>
</evidence>
<dbReference type="InterPro" id="IPR050553">
    <property type="entry name" value="Thioredoxin_ResA/DsbE_sf"/>
</dbReference>
<dbReference type="OrthoDB" id="1118217at2"/>
<dbReference type="GO" id="GO:0016209">
    <property type="term" value="F:antioxidant activity"/>
    <property type="evidence" value="ECO:0007669"/>
    <property type="project" value="InterPro"/>
</dbReference>
<dbReference type="RefSeq" id="WP_103789190.1">
    <property type="nucleotide sequence ID" value="NZ_PQVF01000007.1"/>
</dbReference>
<organism evidence="2 3">
    <name type="scientific">Solitalea longa</name>
    <dbReference type="NCBI Taxonomy" id="2079460"/>
    <lineage>
        <taxon>Bacteria</taxon>
        <taxon>Pseudomonadati</taxon>
        <taxon>Bacteroidota</taxon>
        <taxon>Sphingobacteriia</taxon>
        <taxon>Sphingobacteriales</taxon>
        <taxon>Sphingobacteriaceae</taxon>
        <taxon>Solitalea</taxon>
    </lineage>
</organism>
<dbReference type="PROSITE" id="PS51352">
    <property type="entry name" value="THIOREDOXIN_2"/>
    <property type="match status" value="1"/>
</dbReference>
<dbReference type="SUPFAM" id="SSF52833">
    <property type="entry name" value="Thioredoxin-like"/>
    <property type="match status" value="1"/>
</dbReference>
<dbReference type="PANTHER" id="PTHR42852:SF13">
    <property type="entry name" value="PROTEIN DIPZ"/>
    <property type="match status" value="1"/>
</dbReference>
<dbReference type="InterPro" id="IPR000866">
    <property type="entry name" value="AhpC/TSA"/>
</dbReference>
<feature type="domain" description="Thioredoxin" evidence="1">
    <location>
        <begin position="60"/>
        <end position="203"/>
    </location>
</feature>
<name>A0A2S5A1Y5_9SPHI</name>
<sequence length="440" mass="48886">MNEKVDLRGELLPKSFVKKTTSDILLIREVHSKSLIICLICCCLVVSVSSQPLEAKPAQIKVGSKVPEIFFKTLINFPLSSAKLSDFKGKPIILDFSASWCAPCAMAIPKMDSLQRGFGSKVQFLMVNNEGKEKAAKFIERIKQTRPLSIPVIVDDNTLWELFNVRFLPHYVWIDGKGIVRAITNQEQINTANVHAFINGNYQFSSSSKSVAISATALFYSSAISGYKDEQPSSCLIQPAKNDQQQGKIIATNCSVEMLFRIAFSDSAAKTFPLWKTILETKGNLHYSLATATAWDSLKQSATFCYELQLPGADAKTLTQTMRQDLSRFFPLRASLQQRRLSCLALVATGRVPFSVGGKSELESNYFGLKLRNRPVSGLIEVLQQYNRRGIIDRSGILVPVDVELKCALGYVEAVRVELARLGLGLEVVEEEMEVLVIED</sequence>